<dbReference type="EMBL" id="CP111013">
    <property type="protein sequence ID" value="WAQ97072.1"/>
    <property type="molecule type" value="Genomic_DNA"/>
</dbReference>
<sequence>MSRFVDYLSQSENLKTEGIFRKTGNVARQKLLKGLVLGNTGDLNLNNNTFSPMTWPPHDEVVGSRAGKKRALEKQIKSLQMLMLLLPQENAASLETLLKLLHRTASCPENKMTATSLVVVFAPSIVCPRKLSAEGLQSASGTLSNAVTLMIENTDSIFKDPREIAAT</sequence>
<reference evidence="3" key="1">
    <citation type="submission" date="2022-11" db="EMBL/GenBank/DDBJ databases">
        <title>Centuries of genome instability and evolution in soft-shell clam transmissible cancer (bioRxiv).</title>
        <authorList>
            <person name="Hart S.F.M."/>
            <person name="Yonemitsu M.A."/>
            <person name="Giersch R.M."/>
            <person name="Beal B.F."/>
            <person name="Arriagada G."/>
            <person name="Davis B.W."/>
            <person name="Ostrander E.A."/>
            <person name="Goff S.P."/>
            <person name="Metzger M.J."/>
        </authorList>
    </citation>
    <scope>NUCLEOTIDE SEQUENCE</scope>
    <source>
        <strain evidence="3">MELC-2E11</strain>
        <tissue evidence="3">Siphon/mantle</tissue>
    </source>
</reference>
<dbReference type="PANTHER" id="PTHR14963">
    <property type="entry name" value="RHO GTPASE ACTIVATING PROTEIN 18,19-RELATED"/>
    <property type="match status" value="1"/>
</dbReference>
<dbReference type="PROSITE" id="PS50238">
    <property type="entry name" value="RHOGAP"/>
    <property type="match status" value="1"/>
</dbReference>
<dbReference type="Proteomes" id="UP001164746">
    <property type="component" value="Chromosome 2"/>
</dbReference>
<dbReference type="InterPro" id="IPR008936">
    <property type="entry name" value="Rho_GTPase_activation_prot"/>
</dbReference>
<dbReference type="Gene3D" id="1.10.555.10">
    <property type="entry name" value="Rho GTPase activation protein"/>
    <property type="match status" value="1"/>
</dbReference>
<accession>A0ABY7DHE5</accession>
<keyword evidence="4" id="KW-1185">Reference proteome</keyword>
<keyword evidence="1" id="KW-0343">GTPase activation</keyword>
<dbReference type="InterPro" id="IPR000198">
    <property type="entry name" value="RhoGAP_dom"/>
</dbReference>
<dbReference type="Pfam" id="PF00620">
    <property type="entry name" value="RhoGAP"/>
    <property type="match status" value="1"/>
</dbReference>
<proteinExistence type="predicted"/>
<dbReference type="PANTHER" id="PTHR14963:SF7">
    <property type="entry name" value="RHO GTPASE-ACTIVATING PROTEIN 19"/>
    <property type="match status" value="1"/>
</dbReference>
<protein>
    <submittedName>
        <fullName evidence="3">RHG19-like protein</fullName>
    </submittedName>
</protein>
<feature type="domain" description="Rho-GAP" evidence="2">
    <location>
        <begin position="1"/>
        <end position="158"/>
    </location>
</feature>
<evidence type="ECO:0000313" key="3">
    <source>
        <dbReference type="EMBL" id="WAQ97072.1"/>
    </source>
</evidence>
<organism evidence="3 4">
    <name type="scientific">Mya arenaria</name>
    <name type="common">Soft-shell clam</name>
    <dbReference type="NCBI Taxonomy" id="6604"/>
    <lineage>
        <taxon>Eukaryota</taxon>
        <taxon>Metazoa</taxon>
        <taxon>Spiralia</taxon>
        <taxon>Lophotrochozoa</taxon>
        <taxon>Mollusca</taxon>
        <taxon>Bivalvia</taxon>
        <taxon>Autobranchia</taxon>
        <taxon>Heteroconchia</taxon>
        <taxon>Euheterodonta</taxon>
        <taxon>Imparidentia</taxon>
        <taxon>Neoheterodontei</taxon>
        <taxon>Myida</taxon>
        <taxon>Myoidea</taxon>
        <taxon>Myidae</taxon>
        <taxon>Mya</taxon>
    </lineage>
</organism>
<name>A0ABY7DHE5_MYAAR</name>
<evidence type="ECO:0000313" key="4">
    <source>
        <dbReference type="Proteomes" id="UP001164746"/>
    </source>
</evidence>
<dbReference type="SMART" id="SM00324">
    <property type="entry name" value="RhoGAP"/>
    <property type="match status" value="1"/>
</dbReference>
<evidence type="ECO:0000259" key="2">
    <source>
        <dbReference type="PROSITE" id="PS50238"/>
    </source>
</evidence>
<gene>
    <name evidence="3" type="ORF">MAR_029762</name>
</gene>
<dbReference type="SUPFAM" id="SSF48350">
    <property type="entry name" value="GTPase activation domain, GAP"/>
    <property type="match status" value="1"/>
</dbReference>
<evidence type="ECO:0000256" key="1">
    <source>
        <dbReference type="ARBA" id="ARBA00022468"/>
    </source>
</evidence>